<dbReference type="STRING" id="1509407.A0A0L1J2U9"/>
<dbReference type="Gene3D" id="3.30.70.100">
    <property type="match status" value="1"/>
</dbReference>
<dbReference type="SMART" id="SM00886">
    <property type="entry name" value="Dabb"/>
    <property type="match status" value="1"/>
</dbReference>
<dbReference type="Pfam" id="PF07876">
    <property type="entry name" value="Dabb"/>
    <property type="match status" value="1"/>
</dbReference>
<evidence type="ECO:0000259" key="2">
    <source>
        <dbReference type="PROSITE" id="PS51502"/>
    </source>
</evidence>
<evidence type="ECO:0000313" key="3">
    <source>
        <dbReference type="EMBL" id="KNG85758.1"/>
    </source>
</evidence>
<dbReference type="InterPro" id="IPR011008">
    <property type="entry name" value="Dimeric_a/b-barrel"/>
</dbReference>
<evidence type="ECO:0000256" key="1">
    <source>
        <dbReference type="ARBA" id="ARBA00011738"/>
    </source>
</evidence>
<evidence type="ECO:0000313" key="4">
    <source>
        <dbReference type="Proteomes" id="UP000037505"/>
    </source>
</evidence>
<comment type="caution">
    <text evidence="3">The sequence shown here is derived from an EMBL/GenBank/DDBJ whole genome shotgun (WGS) entry which is preliminary data.</text>
</comment>
<protein>
    <submittedName>
        <fullName evidence="3">Stress responsive A/B barrel domain protein</fullName>
    </submittedName>
</protein>
<dbReference type="OrthoDB" id="1601230at2759"/>
<sequence length="111" mass="12443">MQVTHVVLLQFKVDVSAEDKVKVASQVRALRENCLHPETKMPYIVSMKAGCDNSIEGLQNEISHGFVSVFANEQDRDYFVKEDRVHLGLVASVKGYLAKVQVVDFVDEAYA</sequence>
<dbReference type="PANTHER" id="PTHR33178:SF10">
    <property type="entry name" value="STRESS-RESPONSE A_B BARREL DOMAIN-CONTAINING PROTEIN"/>
    <property type="match status" value="1"/>
</dbReference>
<dbReference type="GeneID" id="26807535"/>
<dbReference type="InterPro" id="IPR044662">
    <property type="entry name" value="HS1/DABB1-like"/>
</dbReference>
<dbReference type="AlphaFoldDB" id="A0A0L1J2U9"/>
<name>A0A0L1J2U9_ASPN3</name>
<proteinExistence type="predicted"/>
<feature type="domain" description="Stress-response A/B barrel" evidence="2">
    <location>
        <begin position="3"/>
        <end position="105"/>
    </location>
</feature>
<dbReference type="SUPFAM" id="SSF54909">
    <property type="entry name" value="Dimeric alpha+beta barrel"/>
    <property type="match status" value="1"/>
</dbReference>
<dbReference type="PANTHER" id="PTHR33178">
    <property type="match status" value="1"/>
</dbReference>
<dbReference type="RefSeq" id="XP_015406681.1">
    <property type="nucleotide sequence ID" value="XM_015550988.1"/>
</dbReference>
<reference evidence="3 4" key="1">
    <citation type="submission" date="2014-06" db="EMBL/GenBank/DDBJ databases">
        <title>The Genome of the Aflatoxigenic Filamentous Fungus Aspergillus nomius.</title>
        <authorList>
            <person name="Moore M.G."/>
            <person name="Shannon B.M."/>
            <person name="Brian M.M."/>
        </authorList>
    </citation>
    <scope>NUCLEOTIDE SEQUENCE [LARGE SCALE GENOMIC DNA]</scope>
    <source>
        <strain evidence="3 4">NRRL 13137</strain>
    </source>
</reference>
<gene>
    <name evidence="3" type="ORF">ANOM_005731</name>
</gene>
<dbReference type="EMBL" id="JNOM01000143">
    <property type="protein sequence ID" value="KNG85758.1"/>
    <property type="molecule type" value="Genomic_DNA"/>
</dbReference>
<dbReference type="Proteomes" id="UP000037505">
    <property type="component" value="Unassembled WGS sequence"/>
</dbReference>
<keyword evidence="4" id="KW-1185">Reference proteome</keyword>
<comment type="subunit">
    <text evidence="1">Homodimer.</text>
</comment>
<organism evidence="3 4">
    <name type="scientific">Aspergillus nomiae NRRL (strain ATCC 15546 / NRRL 13137 / CBS 260.88 / M93)</name>
    <dbReference type="NCBI Taxonomy" id="1509407"/>
    <lineage>
        <taxon>Eukaryota</taxon>
        <taxon>Fungi</taxon>
        <taxon>Dikarya</taxon>
        <taxon>Ascomycota</taxon>
        <taxon>Pezizomycotina</taxon>
        <taxon>Eurotiomycetes</taxon>
        <taxon>Eurotiomycetidae</taxon>
        <taxon>Eurotiales</taxon>
        <taxon>Aspergillaceae</taxon>
        <taxon>Aspergillus</taxon>
        <taxon>Aspergillus subgen. Circumdati</taxon>
    </lineage>
</organism>
<dbReference type="PROSITE" id="PS51502">
    <property type="entry name" value="S_R_A_B_BARREL"/>
    <property type="match status" value="1"/>
</dbReference>
<dbReference type="InterPro" id="IPR013097">
    <property type="entry name" value="Dabb"/>
</dbReference>
<accession>A0A0L1J2U9</accession>